<evidence type="ECO:0000259" key="5">
    <source>
        <dbReference type="PROSITE" id="PS50016"/>
    </source>
</evidence>
<dbReference type="SUPFAM" id="SSF57903">
    <property type="entry name" value="FYVE/PHD zinc finger"/>
    <property type="match status" value="1"/>
</dbReference>
<dbReference type="SMART" id="SM00249">
    <property type="entry name" value="PHD"/>
    <property type="match status" value="1"/>
</dbReference>
<dbReference type="InterPro" id="IPR011011">
    <property type="entry name" value="Znf_FYVE_PHD"/>
</dbReference>
<evidence type="ECO:0000256" key="2">
    <source>
        <dbReference type="ARBA" id="ARBA00022771"/>
    </source>
</evidence>
<evidence type="ECO:0000256" key="1">
    <source>
        <dbReference type="ARBA" id="ARBA00022723"/>
    </source>
</evidence>
<dbReference type="OrthoDB" id="7753208at2759"/>
<accession>A0A1X7US45</accession>
<dbReference type="GO" id="GO:0008270">
    <property type="term" value="F:zinc ion binding"/>
    <property type="evidence" value="ECO:0007669"/>
    <property type="project" value="UniProtKB-KW"/>
</dbReference>
<dbReference type="Gene3D" id="3.90.320.10">
    <property type="match status" value="1"/>
</dbReference>
<dbReference type="InterPro" id="IPR019787">
    <property type="entry name" value="Znf_PHD-finger"/>
</dbReference>
<dbReference type="InterPro" id="IPR011604">
    <property type="entry name" value="PDDEXK-like_dom_sf"/>
</dbReference>
<dbReference type="Gene3D" id="3.30.40.10">
    <property type="entry name" value="Zinc/RING finger domain, C3HC4 (zinc finger)"/>
    <property type="match status" value="1"/>
</dbReference>
<dbReference type="InParanoid" id="A0A1X7US45"/>
<dbReference type="PROSITE" id="PS01359">
    <property type="entry name" value="ZF_PHD_1"/>
    <property type="match status" value="1"/>
</dbReference>
<dbReference type="AlphaFoldDB" id="A0A1X7US45"/>
<dbReference type="CDD" id="cd22343">
    <property type="entry name" value="PDDEXK_lambda_exonuclease-like"/>
    <property type="match status" value="1"/>
</dbReference>
<dbReference type="PANTHER" id="PTHR47526:SF4">
    <property type="entry name" value="SWIM-TYPE DOMAIN-CONTAINING PROTEIN"/>
    <property type="match status" value="1"/>
</dbReference>
<proteinExistence type="predicted"/>
<reference evidence="6" key="1">
    <citation type="submission" date="2017-05" db="UniProtKB">
        <authorList>
            <consortium name="EnsemblMetazoa"/>
        </authorList>
    </citation>
    <scope>IDENTIFICATION</scope>
</reference>
<organism evidence="6">
    <name type="scientific">Amphimedon queenslandica</name>
    <name type="common">Sponge</name>
    <dbReference type="NCBI Taxonomy" id="400682"/>
    <lineage>
        <taxon>Eukaryota</taxon>
        <taxon>Metazoa</taxon>
        <taxon>Porifera</taxon>
        <taxon>Demospongiae</taxon>
        <taxon>Heteroscleromorpha</taxon>
        <taxon>Haplosclerida</taxon>
        <taxon>Niphatidae</taxon>
        <taxon>Amphimedon</taxon>
    </lineage>
</organism>
<evidence type="ECO:0000256" key="4">
    <source>
        <dbReference type="PROSITE-ProRule" id="PRU00146"/>
    </source>
</evidence>
<dbReference type="SUPFAM" id="SSF52980">
    <property type="entry name" value="Restriction endonuclease-like"/>
    <property type="match status" value="1"/>
</dbReference>
<sequence length="319" mass="36260">MLDSEGFVTAGLVHDLLLHSFDVSYLRKFVIKAMVDHSQQSSCTPLLPWVVIEEDGSVAPAHCTCMAGWGCDHEKEALTMFESIANENHIDLIVKANGLFIDLCHPYIGASPNGIVSCSCCGKGVPEVKCPHSVKKSFPEDSKHSFCMEKGSDGNWTLKREHSYYYQVQTQMHACNLEYCDFIVWSESDGKLIDRVYRDNDFFDNIINDLQHLFVNGVLPEVVGKWYLRKQAANSSNALVAPDPLPYEDDEDNEDYNKVCCYCNQPSDGDIILCDKSCHIKWFHCNCLRMRKVPKGIWKCLSCRRYPSLKNYSQTQQTN</sequence>
<evidence type="ECO:0000313" key="6">
    <source>
        <dbReference type="EnsemblMetazoa" id="Aqu2.1.30339_001"/>
    </source>
</evidence>
<dbReference type="Pfam" id="PF09588">
    <property type="entry name" value="YqaJ"/>
    <property type="match status" value="1"/>
</dbReference>
<dbReference type="InterPro" id="IPR011335">
    <property type="entry name" value="Restrct_endonuc-II-like"/>
</dbReference>
<dbReference type="InterPro" id="IPR001965">
    <property type="entry name" value="Znf_PHD"/>
</dbReference>
<keyword evidence="2 4" id="KW-0863">Zinc-finger</keyword>
<protein>
    <recommendedName>
        <fullName evidence="5">PHD-type domain-containing protein</fullName>
    </recommendedName>
</protein>
<dbReference type="PROSITE" id="PS50016">
    <property type="entry name" value="ZF_PHD_2"/>
    <property type="match status" value="1"/>
</dbReference>
<keyword evidence="3" id="KW-0862">Zinc</keyword>
<dbReference type="EnsemblMetazoa" id="Aqu2.1.30339_001">
    <property type="protein sequence ID" value="Aqu2.1.30339_001"/>
    <property type="gene ID" value="Aqu2.1.30339"/>
</dbReference>
<dbReference type="eggNOG" id="ENOG502S0S7">
    <property type="taxonomic scope" value="Eukaryota"/>
</dbReference>
<keyword evidence="1" id="KW-0479">Metal-binding</keyword>
<dbReference type="InterPro" id="IPR013083">
    <property type="entry name" value="Znf_RING/FYVE/PHD"/>
</dbReference>
<evidence type="ECO:0000256" key="3">
    <source>
        <dbReference type="ARBA" id="ARBA00022833"/>
    </source>
</evidence>
<dbReference type="InterPro" id="IPR019786">
    <property type="entry name" value="Zinc_finger_PHD-type_CS"/>
</dbReference>
<feature type="domain" description="PHD-type" evidence="5">
    <location>
        <begin position="257"/>
        <end position="306"/>
    </location>
</feature>
<name>A0A1X7US45_AMPQE</name>
<dbReference type="InterPro" id="IPR019080">
    <property type="entry name" value="YqaJ_viral_recombinase"/>
</dbReference>
<dbReference type="GO" id="GO:0006281">
    <property type="term" value="P:DNA repair"/>
    <property type="evidence" value="ECO:0007669"/>
    <property type="project" value="UniProtKB-ARBA"/>
</dbReference>
<dbReference type="STRING" id="400682.A0A1X7US45"/>
<dbReference type="PANTHER" id="PTHR47526">
    <property type="entry name" value="ATP-DEPENDENT DNA HELICASE"/>
    <property type="match status" value="1"/>
</dbReference>